<organism evidence="2 3">
    <name type="scientific">Melanomma pulvis-pyrius CBS 109.77</name>
    <dbReference type="NCBI Taxonomy" id="1314802"/>
    <lineage>
        <taxon>Eukaryota</taxon>
        <taxon>Fungi</taxon>
        <taxon>Dikarya</taxon>
        <taxon>Ascomycota</taxon>
        <taxon>Pezizomycotina</taxon>
        <taxon>Dothideomycetes</taxon>
        <taxon>Pleosporomycetidae</taxon>
        <taxon>Pleosporales</taxon>
        <taxon>Melanommataceae</taxon>
        <taxon>Melanomma</taxon>
    </lineage>
</organism>
<dbReference type="OrthoDB" id="3800077at2759"/>
<dbReference type="AlphaFoldDB" id="A0A6A6WTB1"/>
<dbReference type="Proteomes" id="UP000799757">
    <property type="component" value="Unassembled WGS sequence"/>
</dbReference>
<reference evidence="2" key="1">
    <citation type="journal article" date="2020" name="Stud. Mycol.">
        <title>101 Dothideomycetes genomes: a test case for predicting lifestyles and emergence of pathogens.</title>
        <authorList>
            <person name="Haridas S."/>
            <person name="Albert R."/>
            <person name="Binder M."/>
            <person name="Bloem J."/>
            <person name="Labutti K."/>
            <person name="Salamov A."/>
            <person name="Andreopoulos B."/>
            <person name="Baker S."/>
            <person name="Barry K."/>
            <person name="Bills G."/>
            <person name="Bluhm B."/>
            <person name="Cannon C."/>
            <person name="Castanera R."/>
            <person name="Culley D."/>
            <person name="Daum C."/>
            <person name="Ezra D."/>
            <person name="Gonzalez J."/>
            <person name="Henrissat B."/>
            <person name="Kuo A."/>
            <person name="Liang C."/>
            <person name="Lipzen A."/>
            <person name="Lutzoni F."/>
            <person name="Magnuson J."/>
            <person name="Mondo S."/>
            <person name="Nolan M."/>
            <person name="Ohm R."/>
            <person name="Pangilinan J."/>
            <person name="Park H.-J."/>
            <person name="Ramirez L."/>
            <person name="Alfaro M."/>
            <person name="Sun H."/>
            <person name="Tritt A."/>
            <person name="Yoshinaga Y."/>
            <person name="Zwiers L.-H."/>
            <person name="Turgeon B."/>
            <person name="Goodwin S."/>
            <person name="Spatafora J."/>
            <person name="Crous P."/>
            <person name="Grigoriev I."/>
        </authorList>
    </citation>
    <scope>NUCLEOTIDE SEQUENCE</scope>
    <source>
        <strain evidence="2">CBS 109.77</strain>
    </source>
</reference>
<evidence type="ECO:0000256" key="1">
    <source>
        <dbReference type="SAM" id="Phobius"/>
    </source>
</evidence>
<keyword evidence="1" id="KW-1133">Transmembrane helix</keyword>
<evidence type="ECO:0000313" key="2">
    <source>
        <dbReference type="EMBL" id="KAF2787037.1"/>
    </source>
</evidence>
<evidence type="ECO:0000313" key="3">
    <source>
        <dbReference type="Proteomes" id="UP000799757"/>
    </source>
</evidence>
<dbReference type="EMBL" id="MU002369">
    <property type="protein sequence ID" value="KAF2787037.1"/>
    <property type="molecule type" value="Genomic_DNA"/>
</dbReference>
<gene>
    <name evidence="2" type="ORF">K505DRAFT_134130</name>
</gene>
<keyword evidence="3" id="KW-1185">Reference proteome</keyword>
<feature type="transmembrane region" description="Helical" evidence="1">
    <location>
        <begin position="97"/>
        <end position="119"/>
    </location>
</feature>
<keyword evidence="1" id="KW-0812">Transmembrane</keyword>
<name>A0A6A6WTB1_9PLEO</name>
<sequence>MDNRRLPIPPAKVPVDRRTVEYYPEPEPEPRAVNYHHHSDTGKEVVYETSKEVYADPRCGGLEVNPFQSSLSIDGSMEKQVASSEGGTPGMSRRRKLVFLAMGGILIVSIAIVIAAVLATTLRKKGGGAPGAGAGDAKEAEAPVLGPIPSNASLTATAWVVDPPSGAFAVRIIYQDAGGLLQAQTFNTVTGKWSKLPDFTRAAAGSALAFTHFNMSIYDYHTAAQGELFYLDDYSKSGIREWNWALVDLSLAGGAGDINTQNFQAHPMSKLGAYWPFVMFQDSTGYLREIVYDYYAHWAVVPKETKKWTTPVLEGGAISIVPSGQNLSFTNIMYQQEDRTIAMYERKDGIVGVYSRDDEYPSQALPAKTALASFAMLADQDPATSPFKLYTLYQDEDAKIQMVWRNDKASGWKGPQTFSAFDGADNGTSISCLTMSTYLAVPMEKWSVPRCFFVAGGNIRQVKLAGADWEIVGNVGQAEP</sequence>
<proteinExistence type="predicted"/>
<keyword evidence="1" id="KW-0472">Membrane</keyword>
<protein>
    <recommendedName>
        <fullName evidence="4">Fucose-specific lectin</fullName>
    </recommendedName>
</protein>
<accession>A0A6A6WTB1</accession>
<dbReference type="SUPFAM" id="SSF89372">
    <property type="entry name" value="Fucose-specific lectin"/>
    <property type="match status" value="1"/>
</dbReference>
<dbReference type="Gene3D" id="2.120.10.70">
    <property type="entry name" value="Fucose-specific lectin"/>
    <property type="match status" value="1"/>
</dbReference>
<evidence type="ECO:0008006" key="4">
    <source>
        <dbReference type="Google" id="ProtNLM"/>
    </source>
</evidence>